<dbReference type="SUPFAM" id="SSF48371">
    <property type="entry name" value="ARM repeat"/>
    <property type="match status" value="1"/>
</dbReference>
<reference evidence="20" key="2">
    <citation type="submission" date="2025-09" db="UniProtKB">
        <authorList>
            <consortium name="Ensembl"/>
        </authorList>
    </citation>
    <scope>IDENTIFICATION</scope>
</reference>
<dbReference type="GO" id="GO:0006896">
    <property type="term" value="P:Golgi to vacuole transport"/>
    <property type="evidence" value="ECO:0007669"/>
    <property type="project" value="TreeGrafter"/>
</dbReference>
<evidence type="ECO:0000256" key="17">
    <source>
        <dbReference type="ARBA" id="ARBA00077434"/>
    </source>
</evidence>
<dbReference type="GO" id="GO:0016182">
    <property type="term" value="P:synaptic vesicle budding from endosome"/>
    <property type="evidence" value="ECO:0007669"/>
    <property type="project" value="TreeGrafter"/>
</dbReference>
<evidence type="ECO:0000256" key="14">
    <source>
        <dbReference type="ARBA" id="ARBA00071053"/>
    </source>
</evidence>
<dbReference type="Gene3D" id="1.25.10.10">
    <property type="entry name" value="Leucine-rich Repeat Variant"/>
    <property type="match status" value="1"/>
</dbReference>
<keyword evidence="4" id="KW-0813">Transport</keyword>
<dbReference type="GO" id="GO:0000139">
    <property type="term" value="C:Golgi membrane"/>
    <property type="evidence" value="ECO:0007669"/>
    <property type="project" value="UniProtKB-SubCell"/>
</dbReference>
<evidence type="ECO:0000256" key="2">
    <source>
        <dbReference type="ARBA" id="ARBA00004496"/>
    </source>
</evidence>
<comment type="similarity">
    <text evidence="3">Belongs to the adaptor complexes large subunit family.</text>
</comment>
<feature type="region of interest" description="Disordered" evidence="18">
    <location>
        <begin position="629"/>
        <end position="695"/>
    </location>
</feature>
<feature type="compositionally biased region" description="Basic residues" evidence="18">
    <location>
        <begin position="741"/>
        <end position="758"/>
    </location>
</feature>
<feature type="compositionally biased region" description="Acidic residues" evidence="18">
    <location>
        <begin position="777"/>
        <end position="794"/>
    </location>
</feature>
<feature type="compositionally biased region" description="Basic residues" evidence="18">
    <location>
        <begin position="840"/>
        <end position="853"/>
    </location>
</feature>
<evidence type="ECO:0000256" key="9">
    <source>
        <dbReference type="ARBA" id="ARBA00022990"/>
    </source>
</evidence>
<sequence length="1153" mass="130111">MALKMVKGSIDRMFDKNLQDLVRGIRNHKEDEAKYISQCIDEIKQELKQDNIAVKANAVCKLTYLQMLGYDISWAAFNIIEVMSASKFTFKRIGYLAASQSFHEGTDVIMLTTNQIRKDLSSPSQYDTGVALTGLSCFVTPDLARDLANDIMTLMSHTKPYIRKKAVLIMYKVFLKYPESLRPAFPRLKEKLEDPDPGVQSAAVNVICELARRNPKNYLSLAPLFFKLMTSSTNNWVLIKIIKLFGALTPLEPRLGKKLIEPLTNLIHSTSAMSLLYECVNTVIAVLISLSSGMPNHSASIQLCVQKLRILIEDSDQNLKYLGLLAMSKILKTHPKSVQSHKDLILQCLDDKDESIRLRALDLLYGMVSKKNLMEIVKKLMTHVDKAEGTTYRDELLTKIIDICSQSNYQYITNFEWYISILVELTRLEGTRHGHLIAAQMLDVAIRVKAIRKFAVSQMSALLDSAHLLASSTQRNGICEVLYAAAWICGEFSEHLQEPHHTLEAMLRPKVTTLPGHIQAVYVQNVVKLYANILQQKEQAGESEGAQAVTQLMVDRLPQFVQSADLEVQERASCILQLVKHIQKLQAKDVPVAEEVSTLFAGELNPVAPKAQKKVPVPEGLDLDAWINEPLSDSESEDERPRAVFHEEEQRRPKHRPSEADEEELARRREARKQEQANNPFYIKSSPSPQKRYQDAPGVEHIPVVQIDLSVPLKVPGLPMSDQYVKLEEERRHRQKLEKDKRRKKRKEKEKKGKRRHSSLPTESDEDIAPAQQVDIVTEEMPENALPSDEDDKDPNDPYRALDIDLDKPLADSEKLPIQKHRNAETSKSPEKDVPVVEKKSKKPKKKEKKHKEKERDKEKKKQKEKKKSPKHKKKKHKKEKEERTKGKKKSKKQPLGSEEAAGEPVQNGAPEEEPLPPESSYSLLAENSYVKMTCDIRGSLQEDSQVTVAIVLENRSSSILKGMELSVLDSLNARMTRPQGSSVHDGVPVPFQLPPGVSNEAQYVFTIQSIVMAQKLKGTLSFIAKNDEGATHEKLDFRLHFSCSSYLTTTPCYSDAFAKLLESGDLSMSSVKVDGIRMSFQNLLAKICFHHHFSVVERVDSCASMYSRSIQGHHVCLLVKKGENSVSVDGKCSDSTLLSNLLEEMKATLAKC</sequence>
<reference evidence="20" key="1">
    <citation type="submission" date="2025-08" db="UniProtKB">
        <authorList>
            <consortium name="Ensembl"/>
        </authorList>
    </citation>
    <scope>IDENTIFICATION</scope>
</reference>
<dbReference type="GO" id="GO:0048499">
    <property type="term" value="P:synaptic vesicle membrane organization"/>
    <property type="evidence" value="ECO:0007669"/>
    <property type="project" value="TreeGrafter"/>
</dbReference>
<evidence type="ECO:0000256" key="5">
    <source>
        <dbReference type="ARBA" id="ARBA00022490"/>
    </source>
</evidence>
<evidence type="ECO:0000256" key="7">
    <source>
        <dbReference type="ARBA" id="ARBA00022737"/>
    </source>
</evidence>
<evidence type="ECO:0000256" key="15">
    <source>
        <dbReference type="ARBA" id="ARBA00076631"/>
    </source>
</evidence>
<dbReference type="GO" id="GO:0006623">
    <property type="term" value="P:protein targeting to vacuole"/>
    <property type="evidence" value="ECO:0007669"/>
    <property type="project" value="TreeGrafter"/>
</dbReference>
<dbReference type="GO" id="GO:1904115">
    <property type="term" value="C:axon cytoplasm"/>
    <property type="evidence" value="ECO:0007669"/>
    <property type="project" value="GOC"/>
</dbReference>
<dbReference type="Proteomes" id="UP000233120">
    <property type="component" value="Unassembled WGS sequence"/>
</dbReference>
<dbReference type="FunFam" id="3.30.450.50:FF:000001">
    <property type="entry name" value="AP-3 complex subunit delta-1, putative"/>
    <property type="match status" value="1"/>
</dbReference>
<accession>A0A2K6BXF8</accession>
<organism evidence="20 21">
    <name type="scientific">Macaca nemestrina</name>
    <name type="common">Pig-tailed macaque</name>
    <dbReference type="NCBI Taxonomy" id="9545"/>
    <lineage>
        <taxon>Eukaryota</taxon>
        <taxon>Metazoa</taxon>
        <taxon>Chordata</taxon>
        <taxon>Craniata</taxon>
        <taxon>Vertebrata</taxon>
        <taxon>Euteleostomi</taxon>
        <taxon>Mammalia</taxon>
        <taxon>Eutheria</taxon>
        <taxon>Euarchontoglires</taxon>
        <taxon>Primates</taxon>
        <taxon>Haplorrhini</taxon>
        <taxon>Catarrhini</taxon>
        <taxon>Cercopithecidae</taxon>
        <taxon>Cercopithecinae</taxon>
        <taxon>Macaca</taxon>
    </lineage>
</organism>
<dbReference type="Ensembl" id="ENSMNET00000040294.1">
    <property type="protein sequence ID" value="ENSMNEP00000016080.1"/>
    <property type="gene ID" value="ENSMNEG00000031993.1"/>
</dbReference>
<keyword evidence="11" id="KW-0175">Coiled coil</keyword>
<dbReference type="GO" id="GO:0098830">
    <property type="term" value="C:presynaptic endosome"/>
    <property type="evidence" value="ECO:0007669"/>
    <property type="project" value="TreeGrafter"/>
</dbReference>
<evidence type="ECO:0000256" key="13">
    <source>
        <dbReference type="ARBA" id="ARBA00055970"/>
    </source>
</evidence>
<comment type="subcellular location">
    <subcellularLocation>
        <location evidence="2">Cytoplasm</location>
    </subcellularLocation>
    <subcellularLocation>
        <location evidence="1">Golgi apparatus membrane</location>
        <topology evidence="1">Peripheral membrane protein</topology>
        <orientation evidence="1">Cytoplasmic side</orientation>
    </subcellularLocation>
</comment>
<evidence type="ECO:0000256" key="12">
    <source>
        <dbReference type="ARBA" id="ARBA00023136"/>
    </source>
</evidence>
<keyword evidence="5" id="KW-0963">Cytoplasm</keyword>
<dbReference type="PANTHER" id="PTHR22781">
    <property type="entry name" value="DELTA ADAPTIN-RELATED"/>
    <property type="match status" value="1"/>
</dbReference>
<keyword evidence="10" id="KW-0333">Golgi apparatus</keyword>
<dbReference type="GO" id="GO:0010008">
    <property type="term" value="C:endosome membrane"/>
    <property type="evidence" value="ECO:0007669"/>
    <property type="project" value="UniProtKB-ARBA"/>
</dbReference>
<feature type="compositionally biased region" description="Basic and acidic residues" evidence="18">
    <location>
        <begin position="726"/>
        <end position="740"/>
    </location>
</feature>
<evidence type="ECO:0000256" key="3">
    <source>
        <dbReference type="ARBA" id="ARBA00006613"/>
    </source>
</evidence>
<evidence type="ECO:0000313" key="20">
    <source>
        <dbReference type="Ensembl" id="ENSMNEP00000016080.1"/>
    </source>
</evidence>
<dbReference type="GeneTree" id="ENSGT00550000075067"/>
<comment type="function">
    <text evidence="13">Part of the AP-3 complex, an adaptor-related complex which is not clathrin-associated. The complex is associated with the Golgi region as well as more peripheral structures. It facilitates the budding of vesicles from the Golgi membrane and may be directly involved in trafficking to lysosomes. Involved in process of CD8+ T-cell and NK cell degranulation. In concert with the BLOC-1 complex, AP-3 is required to target cargos into vesicles assembled at cell bodies for delivery into neurites and nerve terminals.</text>
</comment>
<proteinExistence type="inferred from homology"/>
<keyword evidence="12" id="KW-0472">Membrane</keyword>
<keyword evidence="6" id="KW-0597">Phosphoprotein</keyword>
<gene>
    <name evidence="20" type="primary">AP3D1</name>
</gene>
<dbReference type="Bgee" id="ENSMNEG00000031993">
    <property type="expression patterns" value="Expressed in skeletal muscle tissue and 12 other cell types or tissues"/>
</dbReference>
<feature type="compositionally biased region" description="Basic residues" evidence="18">
    <location>
        <begin position="863"/>
        <end position="879"/>
    </location>
</feature>
<dbReference type="Pfam" id="PF26171">
    <property type="entry name" value="Mu_AP3"/>
    <property type="match status" value="1"/>
</dbReference>
<keyword evidence="7" id="KW-0677">Repeat</keyword>
<dbReference type="Pfam" id="PF01602">
    <property type="entry name" value="Adaptin_N"/>
    <property type="match status" value="1"/>
</dbReference>
<feature type="domain" description="AP-3 complex subunit delta" evidence="19">
    <location>
        <begin position="660"/>
        <end position="807"/>
    </location>
</feature>
<dbReference type="InterPro" id="IPR002553">
    <property type="entry name" value="Clathrin/coatomer_adapt-like_N"/>
</dbReference>
<dbReference type="SMART" id="SM01354">
    <property type="entry name" value="BLVR"/>
    <property type="match status" value="1"/>
</dbReference>
<dbReference type="Gene3D" id="3.30.450.50">
    <property type="entry name" value="Longin domain"/>
    <property type="match status" value="1"/>
</dbReference>
<keyword evidence="9" id="KW-0007">Acetylation</keyword>
<feature type="compositionally biased region" description="Basic and acidic residues" evidence="18">
    <location>
        <begin position="795"/>
        <end position="839"/>
    </location>
</feature>
<dbReference type="AlphaFoldDB" id="A0A2K6BXF8"/>
<evidence type="ECO:0000313" key="21">
    <source>
        <dbReference type="Proteomes" id="UP000233120"/>
    </source>
</evidence>
<feature type="region of interest" description="Disordered" evidence="18">
    <location>
        <begin position="726"/>
        <end position="920"/>
    </location>
</feature>
<dbReference type="FunFam" id="1.25.10.10:FF:000785">
    <property type="entry name" value="Adaptor related protein complex 3 subunit delta 1"/>
    <property type="match status" value="1"/>
</dbReference>
<evidence type="ECO:0000256" key="4">
    <source>
        <dbReference type="ARBA" id="ARBA00022448"/>
    </source>
</evidence>
<dbReference type="Pfam" id="PF06375">
    <property type="entry name" value="AP3D1"/>
    <property type="match status" value="1"/>
</dbReference>
<dbReference type="GO" id="GO:0030123">
    <property type="term" value="C:AP-3 adaptor complex"/>
    <property type="evidence" value="ECO:0007669"/>
    <property type="project" value="InterPro"/>
</dbReference>
<dbReference type="GO" id="GO:0043195">
    <property type="term" value="C:terminal bouton"/>
    <property type="evidence" value="ECO:0007669"/>
    <property type="project" value="TreeGrafter"/>
</dbReference>
<dbReference type="InterPro" id="IPR017105">
    <property type="entry name" value="AP3_complex_dsu"/>
</dbReference>
<dbReference type="OMA" id="ICITNIG"/>
<evidence type="ECO:0000256" key="16">
    <source>
        <dbReference type="ARBA" id="ARBA00076924"/>
    </source>
</evidence>
<dbReference type="InterPro" id="IPR010474">
    <property type="entry name" value="AP3D_dom_metazoa"/>
</dbReference>
<dbReference type="FunFam" id="1.25.10.10:FF:000808">
    <property type="entry name" value="Adaptor related protein complex 3 subunit delta 1"/>
    <property type="match status" value="1"/>
</dbReference>
<protein>
    <recommendedName>
        <fullName evidence="14">AP-3 complex subunit delta-1</fullName>
    </recommendedName>
    <alternativeName>
        <fullName evidence="15">AP-3 complex subunit delta</fullName>
    </alternativeName>
    <alternativeName>
        <fullName evidence="17">Adaptor-related protein complex 3 subunit delta-1</fullName>
    </alternativeName>
    <alternativeName>
        <fullName evidence="16">Delta-adaptin</fullName>
    </alternativeName>
</protein>
<dbReference type="InterPro" id="IPR011989">
    <property type="entry name" value="ARM-like"/>
</dbReference>
<dbReference type="PANTHER" id="PTHR22781:SF12">
    <property type="entry name" value="AP-3 COMPLEX SUBUNIT DELTA-1"/>
    <property type="match status" value="1"/>
</dbReference>
<evidence type="ECO:0000256" key="11">
    <source>
        <dbReference type="ARBA" id="ARBA00023054"/>
    </source>
</evidence>
<name>A0A2K6BXF8_MACNE</name>
<evidence type="ECO:0000259" key="19">
    <source>
        <dbReference type="SMART" id="SM01354"/>
    </source>
</evidence>
<feature type="compositionally biased region" description="Basic and acidic residues" evidence="18">
    <location>
        <begin position="639"/>
        <end position="675"/>
    </location>
</feature>
<dbReference type="InterPro" id="IPR058898">
    <property type="entry name" value="Mu_AP3"/>
</dbReference>
<dbReference type="InterPro" id="IPR016024">
    <property type="entry name" value="ARM-type_fold"/>
</dbReference>
<evidence type="ECO:0000256" key="10">
    <source>
        <dbReference type="ARBA" id="ARBA00023034"/>
    </source>
</evidence>
<evidence type="ECO:0000256" key="1">
    <source>
        <dbReference type="ARBA" id="ARBA00004255"/>
    </source>
</evidence>
<keyword evidence="8" id="KW-0653">Protein transport</keyword>
<evidence type="ECO:0000256" key="18">
    <source>
        <dbReference type="SAM" id="MobiDB-lite"/>
    </source>
</evidence>
<evidence type="ECO:0000256" key="8">
    <source>
        <dbReference type="ARBA" id="ARBA00022927"/>
    </source>
</evidence>
<evidence type="ECO:0000256" key="6">
    <source>
        <dbReference type="ARBA" id="ARBA00022553"/>
    </source>
</evidence>
<dbReference type="GO" id="GO:0098943">
    <property type="term" value="P:neurotransmitter receptor transport, postsynaptic endosome to lysosome"/>
    <property type="evidence" value="ECO:0007669"/>
    <property type="project" value="TreeGrafter"/>
</dbReference>
<dbReference type="GO" id="GO:0048490">
    <property type="term" value="P:anterograde synaptic vesicle transport"/>
    <property type="evidence" value="ECO:0007669"/>
    <property type="project" value="TreeGrafter"/>
</dbReference>
<keyword evidence="21" id="KW-1185">Reference proteome</keyword>